<dbReference type="PANTHER" id="PTHR46481">
    <property type="entry name" value="ZINC FINGER BED DOMAIN-CONTAINING PROTEIN 4"/>
    <property type="match status" value="1"/>
</dbReference>
<keyword evidence="5" id="KW-0539">Nucleus</keyword>
<evidence type="ECO:0000256" key="1">
    <source>
        <dbReference type="ARBA" id="ARBA00004123"/>
    </source>
</evidence>
<dbReference type="Proteomes" id="UP000789901">
    <property type="component" value="Unassembled WGS sequence"/>
</dbReference>
<keyword evidence="4" id="KW-0862">Zinc</keyword>
<dbReference type="EMBL" id="CAJVQB010091114">
    <property type="protein sequence ID" value="CAG8848217.1"/>
    <property type="molecule type" value="Genomic_DNA"/>
</dbReference>
<dbReference type="InterPro" id="IPR052035">
    <property type="entry name" value="ZnF_BED_domain_contain"/>
</dbReference>
<evidence type="ECO:0000259" key="6">
    <source>
        <dbReference type="Pfam" id="PF05699"/>
    </source>
</evidence>
<reference evidence="7 8" key="1">
    <citation type="submission" date="2021-06" db="EMBL/GenBank/DDBJ databases">
        <authorList>
            <person name="Kallberg Y."/>
            <person name="Tangrot J."/>
            <person name="Rosling A."/>
        </authorList>
    </citation>
    <scope>NUCLEOTIDE SEQUENCE [LARGE SCALE GENOMIC DNA]</scope>
    <source>
        <strain evidence="7 8">120-4 pot B 10/14</strain>
    </source>
</reference>
<evidence type="ECO:0000256" key="5">
    <source>
        <dbReference type="ARBA" id="ARBA00023242"/>
    </source>
</evidence>
<feature type="domain" description="HAT C-terminal dimerisation" evidence="6">
    <location>
        <begin position="181"/>
        <end position="229"/>
    </location>
</feature>
<evidence type="ECO:0000256" key="3">
    <source>
        <dbReference type="ARBA" id="ARBA00022771"/>
    </source>
</evidence>
<keyword evidence="3" id="KW-0863">Zinc-finger</keyword>
<dbReference type="SUPFAM" id="SSF53098">
    <property type="entry name" value="Ribonuclease H-like"/>
    <property type="match status" value="1"/>
</dbReference>
<sequence>LKKIIVKIRKSPQKCERLNRQCFSLNVKKLELIDDVKTRWNSTYDMIERALNLQQPLDEVVSADKKATLEISASNYPTLNYSIPIYNYLLNMIENFLNEDSYSSDIITAISKAKNKLYKYFPTTNGLVYIISIIIDPRLKLQYFKDQEVDDELIETYKQQIINLWKNKYRQTENQNNKQTNNKPKYPNLSKMAKDYLAIPGTSVPVECIFSSSTDLISAKRYSLNPDTIKI</sequence>
<keyword evidence="8" id="KW-1185">Reference proteome</keyword>
<keyword evidence="2" id="KW-0479">Metal-binding</keyword>
<gene>
    <name evidence="7" type="ORF">GMARGA_LOCUS39076</name>
</gene>
<evidence type="ECO:0000256" key="2">
    <source>
        <dbReference type="ARBA" id="ARBA00022723"/>
    </source>
</evidence>
<organism evidence="7 8">
    <name type="scientific">Gigaspora margarita</name>
    <dbReference type="NCBI Taxonomy" id="4874"/>
    <lineage>
        <taxon>Eukaryota</taxon>
        <taxon>Fungi</taxon>
        <taxon>Fungi incertae sedis</taxon>
        <taxon>Mucoromycota</taxon>
        <taxon>Glomeromycotina</taxon>
        <taxon>Glomeromycetes</taxon>
        <taxon>Diversisporales</taxon>
        <taxon>Gigasporaceae</taxon>
        <taxon>Gigaspora</taxon>
    </lineage>
</organism>
<comment type="subcellular location">
    <subcellularLocation>
        <location evidence="1">Nucleus</location>
    </subcellularLocation>
</comment>
<name>A0ABN7X637_GIGMA</name>
<evidence type="ECO:0000256" key="4">
    <source>
        <dbReference type="ARBA" id="ARBA00022833"/>
    </source>
</evidence>
<dbReference type="InterPro" id="IPR008906">
    <property type="entry name" value="HATC_C_dom"/>
</dbReference>
<proteinExistence type="predicted"/>
<protein>
    <submittedName>
        <fullName evidence="7">17511_t:CDS:1</fullName>
    </submittedName>
</protein>
<dbReference type="InterPro" id="IPR012337">
    <property type="entry name" value="RNaseH-like_sf"/>
</dbReference>
<dbReference type="Pfam" id="PF05699">
    <property type="entry name" value="Dimer_Tnp_hAT"/>
    <property type="match status" value="1"/>
</dbReference>
<dbReference type="PANTHER" id="PTHR46481:SF10">
    <property type="entry name" value="ZINC FINGER BED DOMAIN-CONTAINING PROTEIN 39"/>
    <property type="match status" value="1"/>
</dbReference>
<accession>A0ABN7X637</accession>
<evidence type="ECO:0000313" key="7">
    <source>
        <dbReference type="EMBL" id="CAG8848217.1"/>
    </source>
</evidence>
<feature type="non-terminal residue" evidence="7">
    <location>
        <position position="1"/>
    </location>
</feature>
<evidence type="ECO:0000313" key="8">
    <source>
        <dbReference type="Proteomes" id="UP000789901"/>
    </source>
</evidence>
<feature type="non-terminal residue" evidence="7">
    <location>
        <position position="231"/>
    </location>
</feature>
<comment type="caution">
    <text evidence="7">The sequence shown here is derived from an EMBL/GenBank/DDBJ whole genome shotgun (WGS) entry which is preliminary data.</text>
</comment>